<dbReference type="SUPFAM" id="SSF49464">
    <property type="entry name" value="Carboxypeptidase regulatory domain-like"/>
    <property type="match status" value="1"/>
</dbReference>
<keyword evidence="5 7" id="KW-0472">Membrane</keyword>
<reference evidence="9 10" key="1">
    <citation type="submission" date="2019-03" db="EMBL/GenBank/DDBJ databases">
        <title>Genomic Encyclopedia of Type Strains, Phase IV (KMG-IV): sequencing the most valuable type-strain genomes for metagenomic binning, comparative biology and taxonomic classification.</title>
        <authorList>
            <person name="Goeker M."/>
        </authorList>
    </citation>
    <scope>NUCLEOTIDE SEQUENCE [LARGE SCALE GENOMIC DNA]</scope>
    <source>
        <strain evidence="9 10">DSM 21100</strain>
    </source>
</reference>
<dbReference type="PROSITE" id="PS52016">
    <property type="entry name" value="TONB_DEPENDENT_REC_3"/>
    <property type="match status" value="1"/>
</dbReference>
<dbReference type="NCBIfam" id="TIGR04057">
    <property type="entry name" value="SusC_RagA_signa"/>
    <property type="match status" value="1"/>
</dbReference>
<gene>
    <name evidence="9" type="ORF">EDD80_101127</name>
</gene>
<dbReference type="AlphaFoldDB" id="A0A4R3KZ85"/>
<evidence type="ECO:0000256" key="1">
    <source>
        <dbReference type="ARBA" id="ARBA00004571"/>
    </source>
</evidence>
<comment type="similarity">
    <text evidence="7">Belongs to the TonB-dependent receptor family.</text>
</comment>
<dbReference type="SUPFAM" id="SSF56935">
    <property type="entry name" value="Porins"/>
    <property type="match status" value="1"/>
</dbReference>
<dbReference type="InterPro" id="IPR008969">
    <property type="entry name" value="CarboxyPept-like_regulatory"/>
</dbReference>
<dbReference type="InterPro" id="IPR037066">
    <property type="entry name" value="Plug_dom_sf"/>
</dbReference>
<evidence type="ECO:0000256" key="5">
    <source>
        <dbReference type="ARBA" id="ARBA00023136"/>
    </source>
</evidence>
<evidence type="ECO:0000313" key="10">
    <source>
        <dbReference type="Proteomes" id="UP000295807"/>
    </source>
</evidence>
<evidence type="ECO:0000259" key="8">
    <source>
        <dbReference type="Pfam" id="PF07715"/>
    </source>
</evidence>
<dbReference type="InterPro" id="IPR023996">
    <property type="entry name" value="TonB-dep_OMP_SusC/RagA"/>
</dbReference>
<evidence type="ECO:0000256" key="7">
    <source>
        <dbReference type="PROSITE-ProRule" id="PRU01360"/>
    </source>
</evidence>
<comment type="caution">
    <text evidence="9">The sequence shown here is derived from an EMBL/GenBank/DDBJ whole genome shotgun (WGS) entry which is preliminary data.</text>
</comment>
<dbReference type="Gene3D" id="2.40.170.20">
    <property type="entry name" value="TonB-dependent receptor, beta-barrel domain"/>
    <property type="match status" value="1"/>
</dbReference>
<evidence type="ECO:0000256" key="6">
    <source>
        <dbReference type="ARBA" id="ARBA00023237"/>
    </source>
</evidence>
<dbReference type="Pfam" id="PF07715">
    <property type="entry name" value="Plug"/>
    <property type="match status" value="1"/>
</dbReference>
<evidence type="ECO:0000256" key="3">
    <source>
        <dbReference type="ARBA" id="ARBA00022452"/>
    </source>
</evidence>
<keyword evidence="2 7" id="KW-0813">Transport</keyword>
<sequence>MRKFMAILLAIVVMSQGKVFPQDGGPGEHAVSGKVTAAADGSPMPGVSVLLKGTINGISTDLEGNYTISAAPNDVLVFSFLGYESQEVIVGSQRTIDVSLTEDVANLDEVVVVGYGQMKRADISGAQVSVTAEDIGKTLNTTIGQALQGRAAGVYVTQNSGQPGGGISVNIRGINSINGSNEPLYVIDGVQIAPGTVAYGATSSMNPLAGLNPTDIASMEVLQGPSATAIYGSRGTNGVVLITTKRGEAGQMKINYNFLYSVQDEPEMLSVMSLRQYAQMVNEYHAIAGGDSPGAFLDPSVLGEGTNWQDALFKTSPLQKHQLSLSGGSERTTFYLSGEYFDQEGVAIGSSFKRYSLRLNVDNQTRDWLKLSANLSLNQTDDQLGTSQENVINNAINIAPNVPVRNPDGSWGGPDAANGSSEQFTPLNPVAVASFIRNDLNRRGAMGGISADISILKGLTFRTSLNGEVRYSNSSYFIPTYQLGDRPNEVASLAVNRGTNIYWNLNQLAQYNTSIGKHEIGIMASHESQESSWENLSGSRTGFVTNEIPDLNIGSPDGAINGGGRGDWAMESYLGRLNYSYDGRYILQAAIRADGSSNFGPENRWGVFPSVSAAWRISQESFMQDVTYIEELKLRLETGLTGNQGSEGVFSPLNSVATPWGAGFLAGRYGNQELKWEETQTYNIGFNLSILENRVQLEGDFYIKKTDNLLMPNPLPDYMGTAGQGSIAPPIVNVGSLENRGYGFTLNTINIDRKGFQWNSNFNISGFRPKLTKLYSETAFLQRSAWYLNNWTQRSDIGKAPWLFYGYVYDGLFQSLEEIEASALPTDNTGAELAANPNSVWVGDIRYKDLNDDGVIDERDQTFIGNPWPDFSFGFSNSFSYKGFDLSILLTGTYGNDVFNYLRFVNTNPNNINLGRNLLEETFAYARIGTGDNGAPRLLNPETSVPRVSGSDVNGNGARFTDKFVEDGSYIRIKNIQLGYNLPESFLGRQPVIQAARLSVGVQNLATFTRYKGYDPEIGSFVGRDVAADTQPTGLDYGRYPSTPIYTFSVGLDF</sequence>
<feature type="domain" description="TonB-dependent receptor plug" evidence="8">
    <location>
        <begin position="122"/>
        <end position="239"/>
    </location>
</feature>
<proteinExistence type="inferred from homology"/>
<protein>
    <submittedName>
        <fullName evidence="9">TonB-linked SusC/RagA family outer membrane protein</fullName>
    </submittedName>
</protein>
<evidence type="ECO:0000313" key="9">
    <source>
        <dbReference type="EMBL" id="TCS89930.1"/>
    </source>
</evidence>
<comment type="subcellular location">
    <subcellularLocation>
        <location evidence="1 7">Cell outer membrane</location>
        <topology evidence="1 7">Multi-pass membrane protein</topology>
    </subcellularLocation>
</comment>
<dbReference type="GO" id="GO:0009279">
    <property type="term" value="C:cell outer membrane"/>
    <property type="evidence" value="ECO:0007669"/>
    <property type="project" value="UniProtKB-SubCell"/>
</dbReference>
<evidence type="ECO:0000256" key="2">
    <source>
        <dbReference type="ARBA" id="ARBA00022448"/>
    </source>
</evidence>
<dbReference type="InterPro" id="IPR039426">
    <property type="entry name" value="TonB-dep_rcpt-like"/>
</dbReference>
<dbReference type="InterPro" id="IPR023997">
    <property type="entry name" value="TonB-dep_OMP_SusC/RagA_CS"/>
</dbReference>
<dbReference type="Gene3D" id="2.60.40.1120">
    <property type="entry name" value="Carboxypeptidase-like, regulatory domain"/>
    <property type="match status" value="1"/>
</dbReference>
<keyword evidence="6 7" id="KW-0998">Cell outer membrane</keyword>
<dbReference type="InterPro" id="IPR012910">
    <property type="entry name" value="Plug_dom"/>
</dbReference>
<dbReference type="InterPro" id="IPR036942">
    <property type="entry name" value="Beta-barrel_TonB_sf"/>
</dbReference>
<dbReference type="Proteomes" id="UP000295807">
    <property type="component" value="Unassembled WGS sequence"/>
</dbReference>
<dbReference type="Gene3D" id="2.170.130.10">
    <property type="entry name" value="TonB-dependent receptor, plug domain"/>
    <property type="match status" value="1"/>
</dbReference>
<organism evidence="9 10">
    <name type="scientific">Anseongella ginsenosidimutans</name>
    <dbReference type="NCBI Taxonomy" id="496056"/>
    <lineage>
        <taxon>Bacteria</taxon>
        <taxon>Pseudomonadati</taxon>
        <taxon>Bacteroidota</taxon>
        <taxon>Sphingobacteriia</taxon>
        <taxon>Sphingobacteriales</taxon>
        <taxon>Sphingobacteriaceae</taxon>
        <taxon>Anseongella</taxon>
    </lineage>
</organism>
<evidence type="ECO:0000256" key="4">
    <source>
        <dbReference type="ARBA" id="ARBA00022692"/>
    </source>
</evidence>
<keyword evidence="10" id="KW-1185">Reference proteome</keyword>
<keyword evidence="4 7" id="KW-0812">Transmembrane</keyword>
<name>A0A4R3KZ85_9SPHI</name>
<dbReference type="NCBIfam" id="TIGR04056">
    <property type="entry name" value="OMP_RagA_SusC"/>
    <property type="match status" value="1"/>
</dbReference>
<dbReference type="Pfam" id="PF13715">
    <property type="entry name" value="CarbopepD_reg_2"/>
    <property type="match status" value="1"/>
</dbReference>
<dbReference type="EMBL" id="SMAD01000001">
    <property type="protein sequence ID" value="TCS89930.1"/>
    <property type="molecule type" value="Genomic_DNA"/>
</dbReference>
<accession>A0A4R3KZ85</accession>
<dbReference type="RefSeq" id="WP_207910183.1">
    <property type="nucleotide sequence ID" value="NZ_SMAD01000001.1"/>
</dbReference>
<keyword evidence="3 7" id="KW-1134">Transmembrane beta strand</keyword>